<evidence type="ECO:0000313" key="3">
    <source>
        <dbReference type="Proteomes" id="UP000314294"/>
    </source>
</evidence>
<proteinExistence type="predicted"/>
<feature type="compositionally biased region" description="Low complexity" evidence="1">
    <location>
        <begin position="17"/>
        <end position="26"/>
    </location>
</feature>
<evidence type="ECO:0000256" key="1">
    <source>
        <dbReference type="SAM" id="MobiDB-lite"/>
    </source>
</evidence>
<organism evidence="2 3">
    <name type="scientific">Liparis tanakae</name>
    <name type="common">Tanaka's snailfish</name>
    <dbReference type="NCBI Taxonomy" id="230148"/>
    <lineage>
        <taxon>Eukaryota</taxon>
        <taxon>Metazoa</taxon>
        <taxon>Chordata</taxon>
        <taxon>Craniata</taxon>
        <taxon>Vertebrata</taxon>
        <taxon>Euteleostomi</taxon>
        <taxon>Actinopterygii</taxon>
        <taxon>Neopterygii</taxon>
        <taxon>Teleostei</taxon>
        <taxon>Neoteleostei</taxon>
        <taxon>Acanthomorphata</taxon>
        <taxon>Eupercaria</taxon>
        <taxon>Perciformes</taxon>
        <taxon>Cottioidei</taxon>
        <taxon>Cottales</taxon>
        <taxon>Liparidae</taxon>
        <taxon>Liparis</taxon>
    </lineage>
</organism>
<name>A0A4Z2GWX9_9TELE</name>
<accession>A0A4Z2GWX9</accession>
<dbReference type="AlphaFoldDB" id="A0A4Z2GWX9"/>
<evidence type="ECO:0000313" key="2">
    <source>
        <dbReference type="EMBL" id="TNN57949.1"/>
    </source>
</evidence>
<reference evidence="2 3" key="1">
    <citation type="submission" date="2019-03" db="EMBL/GenBank/DDBJ databases">
        <title>First draft genome of Liparis tanakae, snailfish: a comprehensive survey of snailfish specific genes.</title>
        <authorList>
            <person name="Kim W."/>
            <person name="Song I."/>
            <person name="Jeong J.-H."/>
            <person name="Kim D."/>
            <person name="Kim S."/>
            <person name="Ryu S."/>
            <person name="Song J.Y."/>
            <person name="Lee S.K."/>
        </authorList>
    </citation>
    <scope>NUCLEOTIDE SEQUENCE [LARGE SCALE GENOMIC DNA]</scope>
    <source>
        <tissue evidence="2">Muscle</tissue>
    </source>
</reference>
<feature type="region of interest" description="Disordered" evidence="1">
    <location>
        <begin position="1"/>
        <end position="26"/>
    </location>
</feature>
<sequence>MRCTNSTRGVRKDKGGLQQQQQQQQLLNASPYITHTLRVSASCPRAKSPLSPPQAGEKLCLLSVFCTHTHTHARAYGEKKKPLAPRS</sequence>
<dbReference type="EMBL" id="SRLO01000393">
    <property type="protein sequence ID" value="TNN57949.1"/>
    <property type="molecule type" value="Genomic_DNA"/>
</dbReference>
<dbReference type="Proteomes" id="UP000314294">
    <property type="component" value="Unassembled WGS sequence"/>
</dbReference>
<keyword evidence="3" id="KW-1185">Reference proteome</keyword>
<comment type="caution">
    <text evidence="2">The sequence shown here is derived from an EMBL/GenBank/DDBJ whole genome shotgun (WGS) entry which is preliminary data.</text>
</comment>
<protein>
    <submittedName>
        <fullName evidence="2">Uncharacterized protein</fullName>
    </submittedName>
</protein>
<gene>
    <name evidence="2" type="ORF">EYF80_031865</name>
</gene>